<keyword evidence="3" id="KW-0804">Transcription</keyword>
<accession>A0ABV6J2V7</accession>
<dbReference type="Pfam" id="PF12833">
    <property type="entry name" value="HTH_18"/>
    <property type="match status" value="1"/>
</dbReference>
<dbReference type="Proteomes" id="UP001589818">
    <property type="component" value="Unassembled WGS sequence"/>
</dbReference>
<dbReference type="SUPFAM" id="SSF51182">
    <property type="entry name" value="RmlC-like cupins"/>
    <property type="match status" value="1"/>
</dbReference>
<evidence type="ECO:0000313" key="6">
    <source>
        <dbReference type="Proteomes" id="UP001589818"/>
    </source>
</evidence>
<gene>
    <name evidence="5" type="ORF">ACFFJ8_02305</name>
</gene>
<dbReference type="PROSITE" id="PS00041">
    <property type="entry name" value="HTH_ARAC_FAMILY_1"/>
    <property type="match status" value="1"/>
</dbReference>
<dbReference type="Gene3D" id="1.10.10.60">
    <property type="entry name" value="Homeodomain-like"/>
    <property type="match status" value="2"/>
</dbReference>
<organism evidence="5 6">
    <name type="scientific">Paenibacillus mendelii</name>
    <dbReference type="NCBI Taxonomy" id="206163"/>
    <lineage>
        <taxon>Bacteria</taxon>
        <taxon>Bacillati</taxon>
        <taxon>Bacillota</taxon>
        <taxon>Bacilli</taxon>
        <taxon>Bacillales</taxon>
        <taxon>Paenibacillaceae</taxon>
        <taxon>Paenibacillus</taxon>
    </lineage>
</organism>
<dbReference type="InterPro" id="IPR013096">
    <property type="entry name" value="Cupin_2"/>
</dbReference>
<dbReference type="PRINTS" id="PR00032">
    <property type="entry name" value="HTHARAC"/>
</dbReference>
<dbReference type="InterPro" id="IPR018060">
    <property type="entry name" value="HTH_AraC"/>
</dbReference>
<dbReference type="InterPro" id="IPR011051">
    <property type="entry name" value="RmlC_Cupin_sf"/>
</dbReference>
<dbReference type="Pfam" id="PF07883">
    <property type="entry name" value="Cupin_2"/>
    <property type="match status" value="1"/>
</dbReference>
<dbReference type="EMBL" id="JBHLVF010000006">
    <property type="protein sequence ID" value="MFC0390201.1"/>
    <property type="molecule type" value="Genomic_DNA"/>
</dbReference>
<dbReference type="InterPro" id="IPR020449">
    <property type="entry name" value="Tscrpt_reg_AraC-type_HTH"/>
</dbReference>
<dbReference type="SMART" id="SM00342">
    <property type="entry name" value="HTH_ARAC"/>
    <property type="match status" value="1"/>
</dbReference>
<dbReference type="InterPro" id="IPR009057">
    <property type="entry name" value="Homeodomain-like_sf"/>
</dbReference>
<dbReference type="InterPro" id="IPR018062">
    <property type="entry name" value="HTH_AraC-typ_CS"/>
</dbReference>
<dbReference type="RefSeq" id="WP_204820885.1">
    <property type="nucleotide sequence ID" value="NZ_JANHOF010000003.1"/>
</dbReference>
<keyword evidence="2" id="KW-0238">DNA-binding</keyword>
<dbReference type="PROSITE" id="PS01124">
    <property type="entry name" value="HTH_ARAC_FAMILY_2"/>
    <property type="match status" value="1"/>
</dbReference>
<name>A0ABV6J2V7_9BACL</name>
<keyword evidence="1" id="KW-0805">Transcription regulation</keyword>
<proteinExistence type="predicted"/>
<evidence type="ECO:0000313" key="5">
    <source>
        <dbReference type="EMBL" id="MFC0390201.1"/>
    </source>
</evidence>
<comment type="caution">
    <text evidence="5">The sequence shown here is derived from an EMBL/GenBank/DDBJ whole genome shotgun (WGS) entry which is preliminary data.</text>
</comment>
<dbReference type="SUPFAM" id="SSF46689">
    <property type="entry name" value="Homeodomain-like"/>
    <property type="match status" value="2"/>
</dbReference>
<keyword evidence="6" id="KW-1185">Reference proteome</keyword>
<dbReference type="Gene3D" id="2.60.120.10">
    <property type="entry name" value="Jelly Rolls"/>
    <property type="match status" value="1"/>
</dbReference>
<evidence type="ECO:0000256" key="3">
    <source>
        <dbReference type="ARBA" id="ARBA00023163"/>
    </source>
</evidence>
<evidence type="ECO:0000256" key="1">
    <source>
        <dbReference type="ARBA" id="ARBA00023015"/>
    </source>
</evidence>
<evidence type="ECO:0000256" key="2">
    <source>
        <dbReference type="ARBA" id="ARBA00023125"/>
    </source>
</evidence>
<dbReference type="PANTHER" id="PTHR43280">
    <property type="entry name" value="ARAC-FAMILY TRANSCRIPTIONAL REGULATOR"/>
    <property type="match status" value="1"/>
</dbReference>
<feature type="domain" description="HTH araC/xylS-type" evidence="4">
    <location>
        <begin position="189"/>
        <end position="287"/>
    </location>
</feature>
<reference evidence="5 6" key="1">
    <citation type="submission" date="2024-09" db="EMBL/GenBank/DDBJ databases">
        <authorList>
            <person name="Sun Q."/>
            <person name="Mori K."/>
        </authorList>
    </citation>
    <scope>NUCLEOTIDE SEQUENCE [LARGE SCALE GENOMIC DNA]</scope>
    <source>
        <strain evidence="5 6">CCM 4839</strain>
    </source>
</reference>
<dbReference type="PANTHER" id="PTHR43280:SF28">
    <property type="entry name" value="HTH-TYPE TRANSCRIPTIONAL ACTIVATOR RHAS"/>
    <property type="match status" value="1"/>
</dbReference>
<sequence length="307" mass="34965">MELFSLFDPKWTEGDYRPKIDAYYYKQWVDFHMGFHAHASIEIMYVITGTCRVETKRQSIAMGKGEFIVLDSGVTHRLVVEKDTPCRMLNVEFTFTACGGIHPSLAQMTGSSPALQSLLARQTDYILLSDPSDVYHTLKSLVMELDAGIEVDQASMVHLLISQLLIRIARLAEAEQIDKAGRQTDRYVRKAVEYIHQHYDCDIQAKDVSAAVNLHPVYLQRIFRTSMNVTMTDYLANVRIGKAKMLLARTDIPIAEIADYVGLNSRQYFSALFKKMTGDTPAAYRKSVETHKWREPSQEVVIVDMLE</sequence>
<dbReference type="InterPro" id="IPR014710">
    <property type="entry name" value="RmlC-like_jellyroll"/>
</dbReference>
<evidence type="ECO:0000259" key="4">
    <source>
        <dbReference type="PROSITE" id="PS01124"/>
    </source>
</evidence>
<protein>
    <submittedName>
        <fullName evidence="5">Helix-turn-helix domain-containing protein</fullName>
    </submittedName>
</protein>